<feature type="domain" description="HTH lysR-type" evidence="5">
    <location>
        <begin position="1"/>
        <end position="58"/>
    </location>
</feature>
<dbReference type="InterPro" id="IPR036388">
    <property type="entry name" value="WH-like_DNA-bd_sf"/>
</dbReference>
<evidence type="ECO:0000256" key="4">
    <source>
        <dbReference type="ARBA" id="ARBA00023163"/>
    </source>
</evidence>
<evidence type="ECO:0000256" key="3">
    <source>
        <dbReference type="ARBA" id="ARBA00023125"/>
    </source>
</evidence>
<comment type="caution">
    <text evidence="6">The sequence shown here is derived from an EMBL/GenBank/DDBJ whole genome shotgun (WGS) entry which is preliminary data.</text>
</comment>
<dbReference type="Proteomes" id="UP001596292">
    <property type="component" value="Unassembled WGS sequence"/>
</dbReference>
<dbReference type="InterPro" id="IPR050950">
    <property type="entry name" value="HTH-type_LysR_regulators"/>
</dbReference>
<dbReference type="InterPro" id="IPR000847">
    <property type="entry name" value="LysR_HTH_N"/>
</dbReference>
<keyword evidence="3" id="KW-0238">DNA-binding</keyword>
<dbReference type="Gene3D" id="1.10.10.10">
    <property type="entry name" value="Winged helix-like DNA-binding domain superfamily/Winged helix DNA-binding domain"/>
    <property type="match status" value="1"/>
</dbReference>
<comment type="similarity">
    <text evidence="1">Belongs to the LysR transcriptional regulatory family.</text>
</comment>
<evidence type="ECO:0000313" key="6">
    <source>
        <dbReference type="EMBL" id="MFC6791978.1"/>
    </source>
</evidence>
<proteinExistence type="inferred from homology"/>
<organism evidence="6 7">
    <name type="scientific">Methylobacterium komagatae</name>
    <dbReference type="NCBI Taxonomy" id="374425"/>
    <lineage>
        <taxon>Bacteria</taxon>
        <taxon>Pseudomonadati</taxon>
        <taxon>Pseudomonadota</taxon>
        <taxon>Alphaproteobacteria</taxon>
        <taxon>Hyphomicrobiales</taxon>
        <taxon>Methylobacteriaceae</taxon>
        <taxon>Methylobacterium</taxon>
    </lineage>
</organism>
<dbReference type="InterPro" id="IPR005119">
    <property type="entry name" value="LysR_subst-bd"/>
</dbReference>
<evidence type="ECO:0000256" key="2">
    <source>
        <dbReference type="ARBA" id="ARBA00023015"/>
    </source>
</evidence>
<dbReference type="SUPFAM" id="SSF46785">
    <property type="entry name" value="Winged helix' DNA-binding domain"/>
    <property type="match status" value="1"/>
</dbReference>
<dbReference type="Pfam" id="PF00126">
    <property type="entry name" value="HTH_1"/>
    <property type="match status" value="1"/>
</dbReference>
<dbReference type="InterPro" id="IPR036390">
    <property type="entry name" value="WH_DNA-bd_sf"/>
</dbReference>
<accession>A0ABW2BNE0</accession>
<dbReference type="PANTHER" id="PTHR30419">
    <property type="entry name" value="HTH-TYPE TRANSCRIPTIONAL REGULATOR YBHD"/>
    <property type="match status" value="1"/>
</dbReference>
<dbReference type="Pfam" id="PF03466">
    <property type="entry name" value="LysR_substrate"/>
    <property type="match status" value="1"/>
</dbReference>
<sequence>MTDRALRYFLAVVRAGSVRAAAETLNVAASAVSRQIIELEAEVGEVLLERLPRGVVPTEAGRMVAEHAQRQADEAALLDDRLKRLRGVQQGTIRLCCGAGFVIDLVDNALAGFAEAHPGIAYQIEIGTTDGILAAVAQGEADLGLAYNPPARPDVYGIVSARQPLLAILPKGHPLVRSSGPVPLRAFATEPAVLLPPDHGVRQLLGRAEADGGFRLVPRLETSAFELHRRFVTAGMGVAFLPRFVVAAELQADLLHAAPLRDPLLTEASAHLVVRTGRRLPEGMGRLVGWLAERMVAFRATS</sequence>
<dbReference type="EMBL" id="JBHSWN010000001">
    <property type="protein sequence ID" value="MFC6791978.1"/>
    <property type="molecule type" value="Genomic_DNA"/>
</dbReference>
<dbReference type="RefSeq" id="WP_378973370.1">
    <property type="nucleotide sequence ID" value="NZ_JBHSWN010000001.1"/>
</dbReference>
<keyword evidence="2" id="KW-0805">Transcription regulation</keyword>
<dbReference type="SUPFAM" id="SSF53850">
    <property type="entry name" value="Periplasmic binding protein-like II"/>
    <property type="match status" value="1"/>
</dbReference>
<gene>
    <name evidence="6" type="ORF">ACFQE0_21710</name>
</gene>
<reference evidence="7" key="1">
    <citation type="journal article" date="2019" name="Int. J. Syst. Evol. Microbiol.">
        <title>The Global Catalogue of Microorganisms (GCM) 10K type strain sequencing project: providing services to taxonomists for standard genome sequencing and annotation.</title>
        <authorList>
            <consortium name="The Broad Institute Genomics Platform"/>
            <consortium name="The Broad Institute Genome Sequencing Center for Infectious Disease"/>
            <person name="Wu L."/>
            <person name="Ma J."/>
        </authorList>
    </citation>
    <scope>NUCLEOTIDE SEQUENCE [LARGE SCALE GENOMIC DNA]</scope>
    <source>
        <strain evidence="7">CCUG 48316</strain>
    </source>
</reference>
<protein>
    <submittedName>
        <fullName evidence="6">LysR family transcriptional regulator</fullName>
    </submittedName>
</protein>
<keyword evidence="4" id="KW-0804">Transcription</keyword>
<evidence type="ECO:0000259" key="5">
    <source>
        <dbReference type="PROSITE" id="PS50931"/>
    </source>
</evidence>
<name>A0ABW2BNE0_9HYPH</name>
<dbReference type="Gene3D" id="3.40.190.290">
    <property type="match status" value="1"/>
</dbReference>
<evidence type="ECO:0000313" key="7">
    <source>
        <dbReference type="Proteomes" id="UP001596292"/>
    </source>
</evidence>
<dbReference type="PANTHER" id="PTHR30419:SF8">
    <property type="entry name" value="NITROGEN ASSIMILATION TRANSCRIPTIONAL ACTIVATOR-RELATED"/>
    <property type="match status" value="1"/>
</dbReference>
<evidence type="ECO:0000256" key="1">
    <source>
        <dbReference type="ARBA" id="ARBA00009437"/>
    </source>
</evidence>
<keyword evidence="7" id="KW-1185">Reference proteome</keyword>
<dbReference type="PROSITE" id="PS50931">
    <property type="entry name" value="HTH_LYSR"/>
    <property type="match status" value="1"/>
</dbReference>